<evidence type="ECO:0000313" key="7">
    <source>
        <dbReference type="EMBL" id="SCL92873.1"/>
    </source>
</evidence>
<feature type="repeat" description="WD" evidence="5">
    <location>
        <begin position="485"/>
        <end position="518"/>
    </location>
</feature>
<sequence length="557" mass="65403">MFCEFITNGEAGNNLFGGLFKENKETYIPNKKLGSFSISNLDLYRNIFKHNIIDEYESDIEDNNLHFNYIYKTRYSRENEENIKIDEYTLKRAMIQNNDKNDNNWNSHFFRNLNNLNYIKKGRGHKKIGLKKSVIMNSPKNILNSNYLNDNSNCEENVFIENECKYIYNHEKNKNMCIDNPITTYSFIYPSHIFYNDKNKKRKICSKPYKVLSAPKLADNFYLNLLDWSKRNIIAVGLNEKLYMWNSYTCKKYELFDLSILNKKRKHEKKKKNDIQKNITSLKWNMFGNYLAVGLSNGAVEIWDIEKGTKIRKYKNHKLRVGALCWYYNILTTGSRDKTIINCDLRTKDSSYIKYEKHTSEVCGLQWNYNGKLLASGSNDNSIYLWDNNKNNSIFHFTKHKAAVKAISWCPHDHNLLTTGGGSTDKKIYFWNINNGECINSINTNSQVSNILWSKNTKEFISTHSYTHSQIIIWNYPDLNKISALTDHKLRVLYAALSPDGTSLVSGSPDETIRLWNVFPKNNDNNLPLLFPFENYYEIIRIKIYYSNHKLSKHPKT</sequence>
<reference evidence="7 8" key="1">
    <citation type="submission" date="2016-08" db="EMBL/GenBank/DDBJ databases">
        <authorList>
            <consortium name="Pathogen Informatics"/>
        </authorList>
    </citation>
    <scope>NUCLEOTIDE SEQUENCE [LARGE SCALE GENOMIC DNA]</scope>
    <source>
        <strain evidence="7 8">NK65 ny</strain>
    </source>
</reference>
<gene>
    <name evidence="7" type="primary">CDC20</name>
    <name evidence="7" type="ORF">PBNK65NY_000076000</name>
</gene>
<dbReference type="InterPro" id="IPR019775">
    <property type="entry name" value="WD40_repeat_CS"/>
</dbReference>
<protein>
    <submittedName>
        <fullName evidence="7">Cell division cycle protein 20 homolog</fullName>
    </submittedName>
</protein>
<accession>A0A1C6WUF3</accession>
<dbReference type="SUPFAM" id="SSF50978">
    <property type="entry name" value="WD40 repeat-like"/>
    <property type="match status" value="1"/>
</dbReference>
<evidence type="ECO:0000313" key="8">
    <source>
        <dbReference type="Proteomes" id="UP000516480"/>
    </source>
</evidence>
<dbReference type="CDD" id="cd00200">
    <property type="entry name" value="WD40"/>
    <property type="match status" value="1"/>
</dbReference>
<dbReference type="GO" id="GO:1990757">
    <property type="term" value="F:ubiquitin ligase activator activity"/>
    <property type="evidence" value="ECO:0007669"/>
    <property type="project" value="TreeGrafter"/>
</dbReference>
<dbReference type="EMBL" id="LT608141">
    <property type="protein sequence ID" value="SCL92873.1"/>
    <property type="molecule type" value="Genomic_DNA"/>
</dbReference>
<keyword evidence="2 5" id="KW-0853">WD repeat</keyword>
<dbReference type="GO" id="GO:0031145">
    <property type="term" value="P:anaphase-promoting complex-dependent catabolic process"/>
    <property type="evidence" value="ECO:0007669"/>
    <property type="project" value="TreeGrafter"/>
</dbReference>
<dbReference type="InterPro" id="IPR015943">
    <property type="entry name" value="WD40/YVTN_repeat-like_dom_sf"/>
</dbReference>
<keyword evidence="3" id="KW-0677">Repeat</keyword>
<dbReference type="InterPro" id="IPR020472">
    <property type="entry name" value="WD40_PAC1"/>
</dbReference>
<dbReference type="VEuPathDB" id="PlasmoDB:PBANKA_0510600"/>
<dbReference type="Gene3D" id="2.130.10.10">
    <property type="entry name" value="YVTN repeat-like/Quinoprotein amine dehydrogenase"/>
    <property type="match status" value="1"/>
</dbReference>
<keyword evidence="7" id="KW-0132">Cell division</keyword>
<dbReference type="SMART" id="SM00320">
    <property type="entry name" value="WD40"/>
    <property type="match status" value="6"/>
</dbReference>
<dbReference type="InterPro" id="IPR056150">
    <property type="entry name" value="WD40_CDC20-Fz"/>
</dbReference>
<dbReference type="PROSITE" id="PS50294">
    <property type="entry name" value="WD_REPEATS_REGION"/>
    <property type="match status" value="2"/>
</dbReference>
<dbReference type="Proteomes" id="UP000516480">
    <property type="component" value="Chromosome 5"/>
</dbReference>
<feature type="domain" description="CDC20/Fizzy WD40" evidence="6">
    <location>
        <begin position="212"/>
        <end position="516"/>
    </location>
</feature>
<evidence type="ECO:0000256" key="2">
    <source>
        <dbReference type="ARBA" id="ARBA00022574"/>
    </source>
</evidence>
<dbReference type="GO" id="GO:0051301">
    <property type="term" value="P:cell division"/>
    <property type="evidence" value="ECO:0007669"/>
    <property type="project" value="UniProtKB-KW"/>
</dbReference>
<feature type="repeat" description="WD" evidence="5">
    <location>
        <begin position="279"/>
        <end position="313"/>
    </location>
</feature>
<dbReference type="Pfam" id="PF24807">
    <property type="entry name" value="WD40_CDC20-Fz"/>
    <property type="match status" value="1"/>
</dbReference>
<evidence type="ECO:0000259" key="6">
    <source>
        <dbReference type="Pfam" id="PF24807"/>
    </source>
</evidence>
<dbReference type="PANTHER" id="PTHR19918">
    <property type="entry name" value="CELL DIVISION CYCLE 20 CDC20 FIZZY -RELATED"/>
    <property type="match status" value="1"/>
</dbReference>
<dbReference type="InterPro" id="IPR036322">
    <property type="entry name" value="WD40_repeat_dom_sf"/>
</dbReference>
<dbReference type="AlphaFoldDB" id="A0A1C6WUF3"/>
<evidence type="ECO:0000256" key="1">
    <source>
        <dbReference type="ARBA" id="ARBA00006445"/>
    </source>
</evidence>
<proteinExistence type="inferred from homology"/>
<evidence type="ECO:0000256" key="4">
    <source>
        <dbReference type="ARBA" id="ARBA00023306"/>
    </source>
</evidence>
<dbReference type="GO" id="GO:0010997">
    <property type="term" value="F:anaphase-promoting complex binding"/>
    <property type="evidence" value="ECO:0007669"/>
    <property type="project" value="InterPro"/>
</dbReference>
<dbReference type="PROSITE" id="PS00678">
    <property type="entry name" value="WD_REPEATS_1"/>
    <property type="match status" value="2"/>
</dbReference>
<dbReference type="GO" id="GO:0005680">
    <property type="term" value="C:anaphase-promoting complex"/>
    <property type="evidence" value="ECO:0007669"/>
    <property type="project" value="TreeGrafter"/>
</dbReference>
<feature type="repeat" description="WD" evidence="5">
    <location>
        <begin position="397"/>
        <end position="441"/>
    </location>
</feature>
<dbReference type="InterPro" id="IPR001680">
    <property type="entry name" value="WD40_rpt"/>
</dbReference>
<dbReference type="GO" id="GO:1905786">
    <property type="term" value="P:positive regulation of anaphase-promoting complex-dependent catabolic process"/>
    <property type="evidence" value="ECO:0007669"/>
    <property type="project" value="TreeGrafter"/>
</dbReference>
<comment type="similarity">
    <text evidence="1">Belongs to the WD repeat CDC20/Fizzy family.</text>
</comment>
<dbReference type="PROSITE" id="PS50082">
    <property type="entry name" value="WD_REPEATS_2"/>
    <property type="match status" value="4"/>
</dbReference>
<name>A0A1C6WUF3_PLABE</name>
<dbReference type="PANTHER" id="PTHR19918:SF1">
    <property type="entry name" value="FIZZY-RELATED PROTEIN HOMOLOG"/>
    <property type="match status" value="1"/>
</dbReference>
<organism evidence="7 8">
    <name type="scientific">Plasmodium berghei</name>
    <dbReference type="NCBI Taxonomy" id="5821"/>
    <lineage>
        <taxon>Eukaryota</taxon>
        <taxon>Sar</taxon>
        <taxon>Alveolata</taxon>
        <taxon>Apicomplexa</taxon>
        <taxon>Aconoidasida</taxon>
        <taxon>Haemosporida</taxon>
        <taxon>Plasmodiidae</taxon>
        <taxon>Plasmodium</taxon>
        <taxon>Plasmodium (Vinckeia)</taxon>
    </lineage>
</organism>
<evidence type="ECO:0000256" key="5">
    <source>
        <dbReference type="PROSITE-ProRule" id="PRU00221"/>
    </source>
</evidence>
<evidence type="ECO:0000256" key="3">
    <source>
        <dbReference type="ARBA" id="ARBA00022737"/>
    </source>
</evidence>
<feature type="repeat" description="WD" evidence="5">
    <location>
        <begin position="355"/>
        <end position="396"/>
    </location>
</feature>
<dbReference type="PRINTS" id="PR00320">
    <property type="entry name" value="GPROTEINBRPT"/>
</dbReference>
<dbReference type="InterPro" id="IPR033010">
    <property type="entry name" value="Cdc20/Fizzy"/>
</dbReference>
<keyword evidence="4" id="KW-0131">Cell cycle</keyword>